<evidence type="ECO:0000256" key="4">
    <source>
        <dbReference type="ARBA" id="ARBA00023186"/>
    </source>
</evidence>
<name>A0ABW1Z6L2_9BACT</name>
<dbReference type="InterPro" id="IPR002676">
    <property type="entry name" value="RimM_N"/>
</dbReference>
<reference evidence="7" key="1">
    <citation type="journal article" date="2019" name="Int. J. Syst. Evol. Microbiol.">
        <title>The Global Catalogue of Microorganisms (GCM) 10K type strain sequencing project: providing services to taxonomists for standard genome sequencing and annotation.</title>
        <authorList>
            <consortium name="The Broad Institute Genomics Platform"/>
            <consortium name="The Broad Institute Genome Sequencing Center for Infectious Disease"/>
            <person name="Wu L."/>
            <person name="Ma J."/>
        </authorList>
    </citation>
    <scope>NUCLEOTIDE SEQUENCE [LARGE SCALE GENOMIC DNA]</scope>
    <source>
        <strain evidence="7">CGMCC 1.16026</strain>
    </source>
</reference>
<comment type="caution">
    <text evidence="6">The sequence shown here is derived from an EMBL/GenBank/DDBJ whole genome shotgun (WGS) entry which is preliminary data.</text>
</comment>
<evidence type="ECO:0000256" key="1">
    <source>
        <dbReference type="ARBA" id="ARBA00022490"/>
    </source>
</evidence>
<feature type="domain" description="RimM N-terminal" evidence="5">
    <location>
        <begin position="12"/>
        <end position="100"/>
    </location>
</feature>
<keyword evidence="3" id="KW-0698">rRNA processing</keyword>
<dbReference type="InterPro" id="IPR036976">
    <property type="entry name" value="RimM_N_sf"/>
</dbReference>
<evidence type="ECO:0000313" key="6">
    <source>
        <dbReference type="EMBL" id="MFC6645104.1"/>
    </source>
</evidence>
<sequence>MTETTTTEWIAIAAILRPQGRRGEVLAELLTDLDEMFEDGREVRLAKTETAAANGAVRTLESHFFPTGRNVGRVVVKLSGCESINDAELLAGQQLFVPTEELPELEEGTWLVRDLVGCQLFDQGKAVGEIVDVQFAVGSDGRSRLDDAPALLEIQPPRRKAKSQKPTRNWCRW</sequence>
<evidence type="ECO:0000313" key="7">
    <source>
        <dbReference type="Proteomes" id="UP001596391"/>
    </source>
</evidence>
<dbReference type="RefSeq" id="WP_390234323.1">
    <property type="nucleotide sequence ID" value="NZ_JBHSWI010000001.1"/>
</dbReference>
<dbReference type="Proteomes" id="UP001596391">
    <property type="component" value="Unassembled WGS sequence"/>
</dbReference>
<proteinExistence type="predicted"/>
<accession>A0ABW1Z6L2</accession>
<dbReference type="EMBL" id="JBHSWI010000001">
    <property type="protein sequence ID" value="MFC6645104.1"/>
    <property type="molecule type" value="Genomic_DNA"/>
</dbReference>
<dbReference type="PANTHER" id="PTHR33692">
    <property type="entry name" value="RIBOSOME MATURATION FACTOR RIMM"/>
    <property type="match status" value="1"/>
</dbReference>
<organism evidence="6 7">
    <name type="scientific">Granulicella cerasi</name>
    <dbReference type="NCBI Taxonomy" id="741063"/>
    <lineage>
        <taxon>Bacteria</taxon>
        <taxon>Pseudomonadati</taxon>
        <taxon>Acidobacteriota</taxon>
        <taxon>Terriglobia</taxon>
        <taxon>Terriglobales</taxon>
        <taxon>Acidobacteriaceae</taxon>
        <taxon>Granulicella</taxon>
    </lineage>
</organism>
<dbReference type="InterPro" id="IPR011961">
    <property type="entry name" value="RimM"/>
</dbReference>
<evidence type="ECO:0000259" key="5">
    <source>
        <dbReference type="Pfam" id="PF01782"/>
    </source>
</evidence>
<keyword evidence="1" id="KW-0963">Cytoplasm</keyword>
<keyword evidence="2" id="KW-0690">Ribosome biogenesis</keyword>
<gene>
    <name evidence="6" type="primary">rimM</name>
    <name evidence="6" type="ORF">ACFQBQ_05750</name>
</gene>
<dbReference type="PANTHER" id="PTHR33692:SF1">
    <property type="entry name" value="RIBOSOME MATURATION FACTOR RIMM"/>
    <property type="match status" value="1"/>
</dbReference>
<dbReference type="InterPro" id="IPR009000">
    <property type="entry name" value="Transl_B-barrel_sf"/>
</dbReference>
<protein>
    <submittedName>
        <fullName evidence="6">Ribosome maturation factor RimM</fullName>
    </submittedName>
</protein>
<keyword evidence="7" id="KW-1185">Reference proteome</keyword>
<keyword evidence="4" id="KW-0143">Chaperone</keyword>
<evidence type="ECO:0000256" key="3">
    <source>
        <dbReference type="ARBA" id="ARBA00022552"/>
    </source>
</evidence>
<evidence type="ECO:0000256" key="2">
    <source>
        <dbReference type="ARBA" id="ARBA00022517"/>
    </source>
</evidence>
<dbReference type="Pfam" id="PF01782">
    <property type="entry name" value="RimM"/>
    <property type="match status" value="1"/>
</dbReference>
<dbReference type="Gene3D" id="2.40.30.60">
    <property type="entry name" value="RimM"/>
    <property type="match status" value="1"/>
</dbReference>
<dbReference type="SUPFAM" id="SSF50447">
    <property type="entry name" value="Translation proteins"/>
    <property type="match status" value="1"/>
</dbReference>
<dbReference type="NCBIfam" id="TIGR02273">
    <property type="entry name" value="16S_RimM"/>
    <property type="match status" value="1"/>
</dbReference>